<feature type="domain" description="C3H1-type" evidence="6">
    <location>
        <begin position="86"/>
        <end position="113"/>
    </location>
</feature>
<dbReference type="GO" id="GO:0008270">
    <property type="term" value="F:zinc ion binding"/>
    <property type="evidence" value="ECO:0007669"/>
    <property type="project" value="UniProtKB-KW"/>
</dbReference>
<dbReference type="PANTHER" id="PTHR12681:SF0">
    <property type="entry name" value="ZINC FINGER CCCH DOMAIN-CONTAINING PROTEIN 15"/>
    <property type="match status" value="1"/>
</dbReference>
<keyword evidence="2 4" id="KW-0863">Zinc-finger</keyword>
<evidence type="ECO:0000313" key="7">
    <source>
        <dbReference type="EMBL" id="CAD7700321.1"/>
    </source>
</evidence>
<dbReference type="PANTHER" id="PTHR12681">
    <property type="entry name" value="ZINC FINGER-CONTAINING PROTEIN P48ZNF"/>
    <property type="match status" value="1"/>
</dbReference>
<dbReference type="AlphaFoldDB" id="A0A8S1J9Q3"/>
<dbReference type="InterPro" id="IPR032378">
    <property type="entry name" value="ZC3H15/TMA46_C"/>
</dbReference>
<dbReference type="PROSITE" id="PS50103">
    <property type="entry name" value="ZF_C3H1"/>
    <property type="match status" value="2"/>
</dbReference>
<feature type="domain" description="C3H1-type" evidence="6">
    <location>
        <begin position="159"/>
        <end position="196"/>
    </location>
</feature>
<accession>A0A8S1J9Q3</accession>
<feature type="zinc finger region" description="C3H1-type" evidence="4">
    <location>
        <begin position="86"/>
        <end position="113"/>
    </location>
</feature>
<dbReference type="SUPFAM" id="SSF90229">
    <property type="entry name" value="CCCH zinc finger"/>
    <property type="match status" value="1"/>
</dbReference>
<reference evidence="7" key="1">
    <citation type="submission" date="2020-12" db="EMBL/GenBank/DDBJ databases">
        <authorList>
            <person name="Iha C."/>
        </authorList>
    </citation>
    <scope>NUCLEOTIDE SEQUENCE</scope>
</reference>
<protein>
    <recommendedName>
        <fullName evidence="6">C3H1-type domain-containing protein</fullName>
    </recommendedName>
</protein>
<dbReference type="Pfam" id="PF16543">
    <property type="entry name" value="DFRP_C"/>
    <property type="match status" value="1"/>
</dbReference>
<proteinExistence type="predicted"/>
<organism evidence="7 8">
    <name type="scientific">Ostreobium quekettii</name>
    <dbReference type="NCBI Taxonomy" id="121088"/>
    <lineage>
        <taxon>Eukaryota</taxon>
        <taxon>Viridiplantae</taxon>
        <taxon>Chlorophyta</taxon>
        <taxon>core chlorophytes</taxon>
        <taxon>Ulvophyceae</taxon>
        <taxon>TCBD clade</taxon>
        <taxon>Bryopsidales</taxon>
        <taxon>Ostreobineae</taxon>
        <taxon>Ostreobiaceae</taxon>
        <taxon>Ostreobium</taxon>
    </lineage>
</organism>
<evidence type="ECO:0000256" key="1">
    <source>
        <dbReference type="ARBA" id="ARBA00022723"/>
    </source>
</evidence>
<feature type="zinc finger region" description="C3H1-type" evidence="4">
    <location>
        <begin position="159"/>
        <end position="196"/>
    </location>
</feature>
<keyword evidence="8" id="KW-1185">Reference proteome</keyword>
<dbReference type="OrthoDB" id="278280at2759"/>
<dbReference type="InterPro" id="IPR036855">
    <property type="entry name" value="Znf_CCCH_sf"/>
</dbReference>
<feature type="compositionally biased region" description="Low complexity" evidence="5">
    <location>
        <begin position="335"/>
        <end position="350"/>
    </location>
</feature>
<feature type="compositionally biased region" description="Basic and acidic residues" evidence="5">
    <location>
        <begin position="249"/>
        <end position="264"/>
    </location>
</feature>
<dbReference type="SMART" id="SM00356">
    <property type="entry name" value="ZnF_C3H1"/>
    <property type="match status" value="2"/>
</dbReference>
<dbReference type="EMBL" id="CAJHUC010001223">
    <property type="protein sequence ID" value="CAD7700321.1"/>
    <property type="molecule type" value="Genomic_DNA"/>
</dbReference>
<keyword evidence="3 4" id="KW-0862">Zinc</keyword>
<comment type="caution">
    <text evidence="7">The sequence shown here is derived from an EMBL/GenBank/DDBJ whole genome shotgun (WGS) entry which is preliminary data.</text>
</comment>
<evidence type="ECO:0000259" key="6">
    <source>
        <dbReference type="PROSITE" id="PS50103"/>
    </source>
</evidence>
<gene>
    <name evidence="7" type="ORF">OSTQU699_LOCUS5680</name>
</gene>
<dbReference type="Gene3D" id="4.10.1000.10">
    <property type="entry name" value="Zinc finger, CCCH-type"/>
    <property type="match status" value="1"/>
</dbReference>
<feature type="compositionally biased region" description="Acidic residues" evidence="5">
    <location>
        <begin position="361"/>
        <end position="385"/>
    </location>
</feature>
<feature type="region of interest" description="Disordered" evidence="5">
    <location>
        <begin position="248"/>
        <end position="304"/>
    </location>
</feature>
<dbReference type="GO" id="GO:0005829">
    <property type="term" value="C:cytosol"/>
    <property type="evidence" value="ECO:0007669"/>
    <property type="project" value="TreeGrafter"/>
</dbReference>
<evidence type="ECO:0000256" key="2">
    <source>
        <dbReference type="ARBA" id="ARBA00022771"/>
    </source>
</evidence>
<name>A0A8S1J9Q3_9CHLO</name>
<dbReference type="Proteomes" id="UP000708148">
    <property type="component" value="Unassembled WGS sequence"/>
</dbReference>
<evidence type="ECO:0000256" key="3">
    <source>
        <dbReference type="ARBA" id="ARBA00022833"/>
    </source>
</evidence>
<evidence type="ECO:0000256" key="5">
    <source>
        <dbReference type="SAM" id="MobiDB-lite"/>
    </source>
</evidence>
<dbReference type="GO" id="GO:0003729">
    <property type="term" value="F:mRNA binding"/>
    <property type="evidence" value="ECO:0007669"/>
    <property type="project" value="TreeGrafter"/>
</dbReference>
<dbReference type="GO" id="GO:0002181">
    <property type="term" value="P:cytoplasmic translation"/>
    <property type="evidence" value="ECO:0007669"/>
    <property type="project" value="TreeGrafter"/>
</dbReference>
<feature type="region of interest" description="Disordered" evidence="5">
    <location>
        <begin position="317"/>
        <end position="394"/>
    </location>
</feature>
<keyword evidence="1 4" id="KW-0479">Metal-binding</keyword>
<dbReference type="Gene3D" id="6.20.400.10">
    <property type="match status" value="1"/>
</dbReference>
<evidence type="ECO:0000256" key="4">
    <source>
        <dbReference type="PROSITE-ProRule" id="PRU00723"/>
    </source>
</evidence>
<feature type="region of interest" description="Disordered" evidence="5">
    <location>
        <begin position="36"/>
        <end position="64"/>
    </location>
</feature>
<sequence>MDKAKVEAKKKVVEDKTFGLKNKNKSSKVQKHIQQLHSTVDPNAKAKTQMADAKKEKKKQQEEYQKELDSLFKAAFKQPKIPVGVDPKSIICEAFRHGQCTKGFKCKFSHDLNVARKGPKIDLYTDRRDDEKEETMENWDQDKLEDVVQKKHGKENKENQTSIICKYFLEAVENKQYGWFWKCPNGDKCIYRHALPPGYILKSQMKELLEEEARKQRKDVSEAIEEERQSLAAGENITEETFRQWRAKKTQERKSKQEQAEAERKKKGILNGREIFSQQGFTAVDDSSAAETYEREKDEEDEILKCSADAEAKYKLAKEQAAAAGSMNTPTSGDAPSESQAPASSEPCSSTAAGPSTTLQLDEEDEQLFLEGDDEDDLDDDELAQLEEQVRSGT</sequence>
<dbReference type="InterPro" id="IPR000571">
    <property type="entry name" value="Znf_CCCH"/>
</dbReference>
<feature type="compositionally biased region" description="Basic and acidic residues" evidence="5">
    <location>
        <begin position="52"/>
        <end position="64"/>
    </location>
</feature>
<evidence type="ECO:0000313" key="8">
    <source>
        <dbReference type="Proteomes" id="UP000708148"/>
    </source>
</evidence>